<feature type="transmembrane region" description="Helical" evidence="11">
    <location>
        <begin position="164"/>
        <end position="185"/>
    </location>
</feature>
<dbReference type="PANTHER" id="PTHR24421">
    <property type="entry name" value="NITRATE/NITRITE SENSOR PROTEIN NARX-RELATED"/>
    <property type="match status" value="1"/>
</dbReference>
<dbReference type="InterPro" id="IPR050482">
    <property type="entry name" value="Sensor_HK_TwoCompSys"/>
</dbReference>
<dbReference type="InterPro" id="IPR011712">
    <property type="entry name" value="Sig_transdc_His_kin_sub3_dim/P"/>
</dbReference>
<keyword evidence="5" id="KW-0547">Nucleotide-binding</keyword>
<feature type="transmembrane region" description="Helical" evidence="11">
    <location>
        <begin position="97"/>
        <end position="114"/>
    </location>
</feature>
<feature type="transmembrane region" description="Helical" evidence="11">
    <location>
        <begin position="140"/>
        <end position="158"/>
    </location>
</feature>
<keyword evidence="8" id="KW-0902">Two-component regulatory system</keyword>
<dbReference type="InterPro" id="IPR003594">
    <property type="entry name" value="HATPase_dom"/>
</dbReference>
<name>A0A0M2HSZ9_9MICO</name>
<evidence type="ECO:0000256" key="1">
    <source>
        <dbReference type="ARBA" id="ARBA00000085"/>
    </source>
</evidence>
<dbReference type="GO" id="GO:0005524">
    <property type="term" value="F:ATP binding"/>
    <property type="evidence" value="ECO:0007669"/>
    <property type="project" value="UniProtKB-KW"/>
</dbReference>
<keyword evidence="11" id="KW-1133">Transmembrane helix</keyword>
<dbReference type="GO" id="GO:0016020">
    <property type="term" value="C:membrane"/>
    <property type="evidence" value="ECO:0007669"/>
    <property type="project" value="InterPro"/>
</dbReference>
<feature type="region of interest" description="Disordered" evidence="10">
    <location>
        <begin position="405"/>
        <end position="449"/>
    </location>
</feature>
<feature type="compositionally biased region" description="Low complexity" evidence="10">
    <location>
        <begin position="436"/>
        <end position="449"/>
    </location>
</feature>
<dbReference type="GO" id="GO:0046983">
    <property type="term" value="F:protein dimerization activity"/>
    <property type="evidence" value="ECO:0007669"/>
    <property type="project" value="InterPro"/>
</dbReference>
<evidence type="ECO:0000256" key="11">
    <source>
        <dbReference type="SAM" id="Phobius"/>
    </source>
</evidence>
<keyword evidence="7" id="KW-0067">ATP-binding</keyword>
<sequence>MDPLNRTMEARRRRQGENVRMPSDDRLPASGHVRTWAGLIRSVRVGQAAITVVLVAVGSWRALLDGVPLPWVLAIGLVFLGWYVGGLLLGERTGGPRLAAGWLIGLTLIWLGAVAVSPEYVWLAFALWLLAGFVLRMRWAAVLSILILAVVIAAPVLHHGSTSYANVIGPLVGGVFALGIARGYLELVRDARERRRLIASLVATQQEMAALQDELARTQRESGANEERARVSRDIHDTVAQSMTSIGMLARMAGEPDADVTRSLEQISELAAGGLADARRIVNDLMPAELDGTALGDALGRMLERLSDETGIAAALQADGDLPSLGLDAEVALLRTAQSALANVRAHAGASRVVVTLADAGDAVRLDIVDDGRGFDPARLDAPGPEGGYGLRAMRARLRELGGGLDVESAPGDGTALSAHVPIGRRSARMPDGGHRPAPGARPGEGAAP</sequence>
<evidence type="ECO:0000313" key="14">
    <source>
        <dbReference type="Proteomes" id="UP000033900"/>
    </source>
</evidence>
<dbReference type="PATRIC" id="fig|273678.4.peg.1676"/>
<evidence type="ECO:0000256" key="6">
    <source>
        <dbReference type="ARBA" id="ARBA00022777"/>
    </source>
</evidence>
<keyword evidence="3" id="KW-0597">Phosphoprotein</keyword>
<comment type="caution">
    <text evidence="13">The sequence shown here is derived from an EMBL/GenBank/DDBJ whole genome shotgun (WGS) entry which is preliminary data.</text>
</comment>
<dbReference type="Gene3D" id="1.20.5.1930">
    <property type="match status" value="1"/>
</dbReference>
<dbReference type="PIRSF" id="PIRSF037434">
    <property type="entry name" value="STHK_ChrS"/>
    <property type="match status" value="1"/>
</dbReference>
<dbReference type="InterPro" id="IPR036890">
    <property type="entry name" value="HATPase_C_sf"/>
</dbReference>
<dbReference type="InterPro" id="IPR017205">
    <property type="entry name" value="Sig_transdc_His_kinase_ChrS"/>
</dbReference>
<dbReference type="GO" id="GO:0000155">
    <property type="term" value="F:phosphorelay sensor kinase activity"/>
    <property type="evidence" value="ECO:0007669"/>
    <property type="project" value="InterPro"/>
</dbReference>
<dbReference type="EMBL" id="JYJB01000008">
    <property type="protein sequence ID" value="KJL48045.1"/>
    <property type="molecule type" value="Genomic_DNA"/>
</dbReference>
<dbReference type="SUPFAM" id="SSF55874">
    <property type="entry name" value="ATPase domain of HSP90 chaperone/DNA topoisomerase II/histidine kinase"/>
    <property type="match status" value="1"/>
</dbReference>
<evidence type="ECO:0000256" key="3">
    <source>
        <dbReference type="ARBA" id="ARBA00022553"/>
    </source>
</evidence>
<reference evidence="13 14" key="1">
    <citation type="submission" date="2015-02" db="EMBL/GenBank/DDBJ databases">
        <title>Draft genome sequences of ten Microbacterium spp. with emphasis on heavy metal contaminated environments.</title>
        <authorList>
            <person name="Corretto E."/>
        </authorList>
    </citation>
    <scope>NUCLEOTIDE SEQUENCE [LARGE SCALE GENOMIC DNA]</scope>
    <source>
        <strain evidence="13 14">SA35</strain>
    </source>
</reference>
<evidence type="ECO:0000256" key="8">
    <source>
        <dbReference type="ARBA" id="ARBA00023012"/>
    </source>
</evidence>
<dbReference type="PANTHER" id="PTHR24421:SF10">
    <property type="entry name" value="NITRATE_NITRITE SENSOR PROTEIN NARQ"/>
    <property type="match status" value="1"/>
</dbReference>
<dbReference type="CDD" id="cd16917">
    <property type="entry name" value="HATPase_UhpB-NarQ-NarX-like"/>
    <property type="match status" value="1"/>
</dbReference>
<protein>
    <recommendedName>
        <fullName evidence="2">histidine kinase</fullName>
        <ecNumber evidence="2">2.7.13.3</ecNumber>
    </recommendedName>
</protein>
<dbReference type="Pfam" id="PF02518">
    <property type="entry name" value="HATPase_c"/>
    <property type="match status" value="1"/>
</dbReference>
<dbReference type="InterPro" id="IPR005467">
    <property type="entry name" value="His_kinase_dom"/>
</dbReference>
<feature type="coiled-coil region" evidence="9">
    <location>
        <begin position="194"/>
        <end position="228"/>
    </location>
</feature>
<dbReference type="AlphaFoldDB" id="A0A0M2HSZ9"/>
<keyword evidence="14" id="KW-1185">Reference proteome</keyword>
<dbReference type="STRING" id="273678.RS84_01674"/>
<proteinExistence type="predicted"/>
<dbReference type="EC" id="2.7.13.3" evidence="2"/>
<dbReference type="PROSITE" id="PS50109">
    <property type="entry name" value="HIS_KIN"/>
    <property type="match status" value="1"/>
</dbReference>
<evidence type="ECO:0000259" key="12">
    <source>
        <dbReference type="PROSITE" id="PS50109"/>
    </source>
</evidence>
<organism evidence="13 14">
    <name type="scientific">Microbacterium hydrocarbonoxydans</name>
    <dbReference type="NCBI Taxonomy" id="273678"/>
    <lineage>
        <taxon>Bacteria</taxon>
        <taxon>Bacillati</taxon>
        <taxon>Actinomycetota</taxon>
        <taxon>Actinomycetes</taxon>
        <taxon>Micrococcales</taxon>
        <taxon>Microbacteriaceae</taxon>
        <taxon>Microbacterium</taxon>
    </lineage>
</organism>
<feature type="transmembrane region" description="Helical" evidence="11">
    <location>
        <begin position="69"/>
        <end position="90"/>
    </location>
</feature>
<comment type="catalytic activity">
    <reaction evidence="1">
        <text>ATP + protein L-histidine = ADP + protein N-phospho-L-histidine.</text>
        <dbReference type="EC" id="2.7.13.3"/>
    </reaction>
</comment>
<keyword evidence="4 13" id="KW-0808">Transferase</keyword>
<evidence type="ECO:0000256" key="4">
    <source>
        <dbReference type="ARBA" id="ARBA00022679"/>
    </source>
</evidence>
<feature type="domain" description="Histidine kinase" evidence="12">
    <location>
        <begin position="230"/>
        <end position="425"/>
    </location>
</feature>
<evidence type="ECO:0000313" key="13">
    <source>
        <dbReference type="EMBL" id="KJL48045.1"/>
    </source>
</evidence>
<feature type="region of interest" description="Disordered" evidence="10">
    <location>
        <begin position="1"/>
        <end position="26"/>
    </location>
</feature>
<keyword evidence="6 13" id="KW-0418">Kinase</keyword>
<keyword evidence="11" id="KW-0812">Transmembrane</keyword>
<keyword evidence="9" id="KW-0175">Coiled coil</keyword>
<feature type="transmembrane region" description="Helical" evidence="11">
    <location>
        <begin position="45"/>
        <end position="63"/>
    </location>
</feature>
<dbReference type="Proteomes" id="UP000033900">
    <property type="component" value="Unassembled WGS sequence"/>
</dbReference>
<evidence type="ECO:0000256" key="2">
    <source>
        <dbReference type="ARBA" id="ARBA00012438"/>
    </source>
</evidence>
<evidence type="ECO:0000256" key="5">
    <source>
        <dbReference type="ARBA" id="ARBA00022741"/>
    </source>
</evidence>
<accession>A0A0M2HSZ9</accession>
<evidence type="ECO:0000256" key="10">
    <source>
        <dbReference type="SAM" id="MobiDB-lite"/>
    </source>
</evidence>
<gene>
    <name evidence="13" type="primary">liaS</name>
    <name evidence="13" type="ORF">RS84_01674</name>
</gene>
<evidence type="ECO:0000256" key="9">
    <source>
        <dbReference type="SAM" id="Coils"/>
    </source>
</evidence>
<dbReference type="SMART" id="SM00387">
    <property type="entry name" value="HATPase_c"/>
    <property type="match status" value="1"/>
</dbReference>
<keyword evidence="11" id="KW-0472">Membrane</keyword>
<dbReference type="Pfam" id="PF07730">
    <property type="entry name" value="HisKA_3"/>
    <property type="match status" value="1"/>
</dbReference>
<dbReference type="Gene3D" id="3.30.565.10">
    <property type="entry name" value="Histidine kinase-like ATPase, C-terminal domain"/>
    <property type="match status" value="1"/>
</dbReference>
<evidence type="ECO:0000256" key="7">
    <source>
        <dbReference type="ARBA" id="ARBA00022840"/>
    </source>
</evidence>